<dbReference type="AlphaFoldDB" id="A0A562E674"/>
<dbReference type="GO" id="GO:0005886">
    <property type="term" value="C:plasma membrane"/>
    <property type="evidence" value="ECO:0007669"/>
    <property type="project" value="UniProtKB-SubCell"/>
</dbReference>
<dbReference type="RefSeq" id="WP_016693587.1">
    <property type="nucleotide sequence ID" value="NZ_VLJT01000016.1"/>
</dbReference>
<organism evidence="8 9">
    <name type="scientific">Rhodococcus rhodochrous J45</name>
    <dbReference type="NCBI Taxonomy" id="935266"/>
    <lineage>
        <taxon>Bacteria</taxon>
        <taxon>Bacillati</taxon>
        <taxon>Actinomycetota</taxon>
        <taxon>Actinomycetes</taxon>
        <taxon>Mycobacteriales</taxon>
        <taxon>Nocardiaceae</taxon>
        <taxon>Rhodococcus</taxon>
    </lineage>
</organism>
<feature type="transmembrane region" description="Helical" evidence="7">
    <location>
        <begin position="9"/>
        <end position="28"/>
    </location>
</feature>
<comment type="similarity">
    <text evidence="2">Belongs to the DoxX family.</text>
</comment>
<evidence type="ECO:0000313" key="9">
    <source>
        <dbReference type="Proteomes" id="UP000317573"/>
    </source>
</evidence>
<evidence type="ECO:0000256" key="7">
    <source>
        <dbReference type="SAM" id="Phobius"/>
    </source>
</evidence>
<evidence type="ECO:0000256" key="6">
    <source>
        <dbReference type="ARBA" id="ARBA00023136"/>
    </source>
</evidence>
<keyword evidence="3" id="KW-1003">Cell membrane</keyword>
<proteinExistence type="inferred from homology"/>
<dbReference type="InterPro" id="IPR051907">
    <property type="entry name" value="DoxX-like_oxidoreductase"/>
</dbReference>
<evidence type="ECO:0000256" key="3">
    <source>
        <dbReference type="ARBA" id="ARBA00022475"/>
    </source>
</evidence>
<gene>
    <name evidence="8" type="ORF">L618_001900000600</name>
</gene>
<keyword evidence="5 7" id="KW-1133">Transmembrane helix</keyword>
<keyword evidence="6 7" id="KW-0472">Membrane</keyword>
<evidence type="ECO:0000256" key="1">
    <source>
        <dbReference type="ARBA" id="ARBA00004651"/>
    </source>
</evidence>
<comment type="subcellular location">
    <subcellularLocation>
        <location evidence="1">Cell membrane</location>
        <topology evidence="1">Multi-pass membrane protein</topology>
    </subcellularLocation>
</comment>
<feature type="transmembrane region" description="Helical" evidence="7">
    <location>
        <begin position="40"/>
        <end position="60"/>
    </location>
</feature>
<keyword evidence="4 7" id="KW-0812">Transmembrane</keyword>
<dbReference type="Pfam" id="PF07681">
    <property type="entry name" value="DoxX"/>
    <property type="match status" value="1"/>
</dbReference>
<protein>
    <submittedName>
        <fullName evidence="8">Putative oxidoreductase</fullName>
    </submittedName>
</protein>
<dbReference type="Proteomes" id="UP000317573">
    <property type="component" value="Unassembled WGS sequence"/>
</dbReference>
<accession>A0A562E674</accession>
<dbReference type="PANTHER" id="PTHR33452:SF1">
    <property type="entry name" value="INNER MEMBRANE PROTEIN YPHA-RELATED"/>
    <property type="match status" value="1"/>
</dbReference>
<evidence type="ECO:0000256" key="5">
    <source>
        <dbReference type="ARBA" id="ARBA00022989"/>
    </source>
</evidence>
<feature type="transmembrane region" description="Helical" evidence="7">
    <location>
        <begin position="104"/>
        <end position="128"/>
    </location>
</feature>
<dbReference type="PANTHER" id="PTHR33452">
    <property type="entry name" value="OXIDOREDUCTASE CATD-RELATED"/>
    <property type="match status" value="1"/>
</dbReference>
<feature type="transmembrane region" description="Helical" evidence="7">
    <location>
        <begin position="67"/>
        <end position="92"/>
    </location>
</feature>
<dbReference type="InterPro" id="IPR032808">
    <property type="entry name" value="DoxX"/>
</dbReference>
<sequence length="142" mass="14707">MKTPLVRDLGILVARLVLGVIFLAHGLQKFDSWGYEGTKAGFEGMGVPAPAVSAFVATWIEILGGLALILGVLVPVFGVLLFLLMLGAFFVVHVENGIYVGDGGFELVAALGAGALLLAAVGAGAFGVDRFLARKVPLLRTA</sequence>
<evidence type="ECO:0000313" key="8">
    <source>
        <dbReference type="EMBL" id="TWH17642.1"/>
    </source>
</evidence>
<dbReference type="EMBL" id="VLJT01000016">
    <property type="protein sequence ID" value="TWH17642.1"/>
    <property type="molecule type" value="Genomic_DNA"/>
</dbReference>
<evidence type="ECO:0000256" key="4">
    <source>
        <dbReference type="ARBA" id="ARBA00022692"/>
    </source>
</evidence>
<reference evidence="8 9" key="1">
    <citation type="submission" date="2019-07" db="EMBL/GenBank/DDBJ databases">
        <title>Genome sequencing of lignin-degrading bacterial isolates.</title>
        <authorList>
            <person name="Gladden J."/>
        </authorList>
    </citation>
    <scope>NUCLEOTIDE SEQUENCE [LARGE SCALE GENOMIC DNA]</scope>
    <source>
        <strain evidence="8 9">J45</strain>
    </source>
</reference>
<evidence type="ECO:0000256" key="2">
    <source>
        <dbReference type="ARBA" id="ARBA00006679"/>
    </source>
</evidence>
<name>A0A562E674_RHORH</name>
<comment type="caution">
    <text evidence="8">The sequence shown here is derived from an EMBL/GenBank/DDBJ whole genome shotgun (WGS) entry which is preliminary data.</text>
</comment>